<sequence length="241" mass="25228">TASTALGGWRGAGHASALGAGGLACAAAGEATELPRHRPTAWPPHRSASSAASPRPSSQPLAYKYPGRGTVPGVGHLVFSIGYRLTEMVDSPAQSDSEFVDQYFEDWFSDVDPALLDVNSSVLAPDYRQVLDLIDSGTGGTSAPSSDAQAVASNTPNSEFQVVPPLPGIDTSDSLSIYAPSPLTVSNPWSPPVVEQTAWEPWPAEWALVVPIVPLPAPTLTITLRTTEGDLVVAEGYIQLL</sequence>
<evidence type="ECO:0000256" key="1">
    <source>
        <dbReference type="SAM" id="MobiDB-lite"/>
    </source>
</evidence>
<feature type="region of interest" description="Disordered" evidence="1">
    <location>
        <begin position="34"/>
        <end position="63"/>
    </location>
</feature>
<reference evidence="2" key="1">
    <citation type="submission" date="2017-07" db="EMBL/GenBank/DDBJ databases">
        <title>Taro Niue Genome Assembly and Annotation.</title>
        <authorList>
            <person name="Atibalentja N."/>
            <person name="Keating K."/>
            <person name="Fields C.J."/>
        </authorList>
    </citation>
    <scope>NUCLEOTIDE SEQUENCE</scope>
    <source>
        <strain evidence="2">Niue_2</strain>
        <tissue evidence="2">Leaf</tissue>
    </source>
</reference>
<evidence type="ECO:0000313" key="3">
    <source>
        <dbReference type="Proteomes" id="UP000652761"/>
    </source>
</evidence>
<feature type="compositionally biased region" description="Polar residues" evidence="1">
    <location>
        <begin position="141"/>
        <end position="157"/>
    </location>
</feature>
<evidence type="ECO:0000313" key="2">
    <source>
        <dbReference type="EMBL" id="MQL70751.1"/>
    </source>
</evidence>
<proteinExistence type="predicted"/>
<keyword evidence="3" id="KW-1185">Reference proteome</keyword>
<dbReference type="EMBL" id="NMUH01000077">
    <property type="protein sequence ID" value="MQL70751.1"/>
    <property type="molecule type" value="Genomic_DNA"/>
</dbReference>
<name>A0A843TIS5_COLES</name>
<feature type="compositionally biased region" description="Low complexity" evidence="1">
    <location>
        <begin position="43"/>
        <end position="62"/>
    </location>
</feature>
<comment type="caution">
    <text evidence="2">The sequence shown here is derived from an EMBL/GenBank/DDBJ whole genome shotgun (WGS) entry which is preliminary data.</text>
</comment>
<accession>A0A843TIS5</accession>
<feature type="region of interest" description="Disordered" evidence="1">
    <location>
        <begin position="137"/>
        <end position="157"/>
    </location>
</feature>
<feature type="non-terminal residue" evidence="2">
    <location>
        <position position="1"/>
    </location>
</feature>
<organism evidence="2 3">
    <name type="scientific">Colocasia esculenta</name>
    <name type="common">Wild taro</name>
    <name type="synonym">Arum esculentum</name>
    <dbReference type="NCBI Taxonomy" id="4460"/>
    <lineage>
        <taxon>Eukaryota</taxon>
        <taxon>Viridiplantae</taxon>
        <taxon>Streptophyta</taxon>
        <taxon>Embryophyta</taxon>
        <taxon>Tracheophyta</taxon>
        <taxon>Spermatophyta</taxon>
        <taxon>Magnoliopsida</taxon>
        <taxon>Liliopsida</taxon>
        <taxon>Araceae</taxon>
        <taxon>Aroideae</taxon>
        <taxon>Colocasieae</taxon>
        <taxon>Colocasia</taxon>
    </lineage>
</organism>
<gene>
    <name evidence="2" type="ORF">Taro_003046</name>
</gene>
<dbReference type="AlphaFoldDB" id="A0A843TIS5"/>
<protein>
    <submittedName>
        <fullName evidence="2">Uncharacterized protein</fullName>
    </submittedName>
</protein>
<dbReference type="Proteomes" id="UP000652761">
    <property type="component" value="Unassembled WGS sequence"/>
</dbReference>